<dbReference type="EMBL" id="GBXM01024024">
    <property type="protein sequence ID" value="JAH84553.1"/>
    <property type="molecule type" value="Transcribed_RNA"/>
</dbReference>
<dbReference type="AlphaFoldDB" id="A0A0E9W4Y9"/>
<name>A0A0E9W4Y9_ANGAN</name>
<protein>
    <recommendedName>
        <fullName evidence="3">Secreted protein</fullName>
    </recommendedName>
</protein>
<proteinExistence type="predicted"/>
<evidence type="ECO:0008006" key="3">
    <source>
        <dbReference type="Google" id="ProtNLM"/>
    </source>
</evidence>
<feature type="chain" id="PRO_5002434274" description="Secreted protein" evidence="1">
    <location>
        <begin position="18"/>
        <end position="55"/>
    </location>
</feature>
<accession>A0A0E9W4Y9</accession>
<feature type="signal peptide" evidence="1">
    <location>
        <begin position="1"/>
        <end position="17"/>
    </location>
</feature>
<reference evidence="2" key="1">
    <citation type="submission" date="2014-11" db="EMBL/GenBank/DDBJ databases">
        <authorList>
            <person name="Amaro Gonzalez C."/>
        </authorList>
    </citation>
    <scope>NUCLEOTIDE SEQUENCE</scope>
</reference>
<keyword evidence="1" id="KW-0732">Signal</keyword>
<organism evidence="2">
    <name type="scientific">Anguilla anguilla</name>
    <name type="common">European freshwater eel</name>
    <name type="synonym">Muraena anguilla</name>
    <dbReference type="NCBI Taxonomy" id="7936"/>
    <lineage>
        <taxon>Eukaryota</taxon>
        <taxon>Metazoa</taxon>
        <taxon>Chordata</taxon>
        <taxon>Craniata</taxon>
        <taxon>Vertebrata</taxon>
        <taxon>Euteleostomi</taxon>
        <taxon>Actinopterygii</taxon>
        <taxon>Neopterygii</taxon>
        <taxon>Teleostei</taxon>
        <taxon>Anguilliformes</taxon>
        <taxon>Anguillidae</taxon>
        <taxon>Anguilla</taxon>
    </lineage>
</organism>
<evidence type="ECO:0000313" key="2">
    <source>
        <dbReference type="EMBL" id="JAH84553.1"/>
    </source>
</evidence>
<sequence>MFFFLFVFVFFACSLHSRVDPFLESCGTFNTHLRLAIKRIDAQNATTSTKIHKLL</sequence>
<evidence type="ECO:0000256" key="1">
    <source>
        <dbReference type="SAM" id="SignalP"/>
    </source>
</evidence>
<reference evidence="2" key="2">
    <citation type="journal article" date="2015" name="Fish Shellfish Immunol.">
        <title>Early steps in the European eel (Anguilla anguilla)-Vibrio vulnificus interaction in the gills: Role of the RtxA13 toxin.</title>
        <authorList>
            <person name="Callol A."/>
            <person name="Pajuelo D."/>
            <person name="Ebbesson L."/>
            <person name="Teles M."/>
            <person name="MacKenzie S."/>
            <person name="Amaro C."/>
        </authorList>
    </citation>
    <scope>NUCLEOTIDE SEQUENCE</scope>
</reference>